<gene>
    <name evidence="1" type="ORF">ANCCAN_19469</name>
</gene>
<evidence type="ECO:0000313" key="2">
    <source>
        <dbReference type="Proteomes" id="UP000252519"/>
    </source>
</evidence>
<dbReference type="OrthoDB" id="5861107at2759"/>
<comment type="caution">
    <text evidence="1">The sequence shown here is derived from an EMBL/GenBank/DDBJ whole genome shotgun (WGS) entry which is preliminary data.</text>
</comment>
<accession>A0A368FV45</accession>
<reference evidence="1 2" key="1">
    <citation type="submission" date="2014-10" db="EMBL/GenBank/DDBJ databases">
        <title>Draft genome of the hookworm Ancylostoma caninum.</title>
        <authorList>
            <person name="Mitreva M."/>
        </authorList>
    </citation>
    <scope>NUCLEOTIDE SEQUENCE [LARGE SCALE GENOMIC DNA]</scope>
    <source>
        <strain evidence="1 2">Baltimore</strain>
    </source>
</reference>
<dbReference type="AlphaFoldDB" id="A0A368FV45"/>
<name>A0A368FV45_ANCCA</name>
<dbReference type="Proteomes" id="UP000252519">
    <property type="component" value="Unassembled WGS sequence"/>
</dbReference>
<sequence>MKHFRTWAIVWPKDLRNDNDAITSTVAICKKYLEEGGKIVSVWPPVISSEVFVWKTMVELWTLLDDTLANYAGPTQFFKTASTRIEEGKIISEIGAPDFMERIAALAMPAISMTWYDDGRLARCLER</sequence>
<organism evidence="1 2">
    <name type="scientific">Ancylostoma caninum</name>
    <name type="common">Dog hookworm</name>
    <dbReference type="NCBI Taxonomy" id="29170"/>
    <lineage>
        <taxon>Eukaryota</taxon>
        <taxon>Metazoa</taxon>
        <taxon>Ecdysozoa</taxon>
        <taxon>Nematoda</taxon>
        <taxon>Chromadorea</taxon>
        <taxon>Rhabditida</taxon>
        <taxon>Rhabditina</taxon>
        <taxon>Rhabditomorpha</taxon>
        <taxon>Strongyloidea</taxon>
        <taxon>Ancylostomatidae</taxon>
        <taxon>Ancylostomatinae</taxon>
        <taxon>Ancylostoma</taxon>
    </lineage>
</organism>
<protein>
    <submittedName>
        <fullName evidence="1">Uncharacterized protein</fullName>
    </submittedName>
</protein>
<dbReference type="EMBL" id="JOJR01000754">
    <property type="protein sequence ID" value="RCN34680.1"/>
    <property type="molecule type" value="Genomic_DNA"/>
</dbReference>
<keyword evidence="2" id="KW-1185">Reference proteome</keyword>
<evidence type="ECO:0000313" key="1">
    <source>
        <dbReference type="EMBL" id="RCN34680.1"/>
    </source>
</evidence>
<proteinExistence type="predicted"/>